<accession>A0A2W1NCA0</accession>
<sequence length="283" mass="32011">MEYGMTFLGTGAAEGIPNPFCQCGICENARRKGGVEVRTRSAFRLNERVHIDYGPDTFAQALKCGINLHALKHIIVTHTHEDHYCVNQLNLRQMARDRGEEPLRIYLTSPAYKWAFERMTKHELSLIKNGIVQLVEIDYLKEYVIGGMKVRAFPGNHRGHGEHEQAANYLITLPDGRTMYYAVDTGYYFEDTFGLLQSHTLDLLVMECTFGSHALAPGAEHLDIYSFIRVLETLLQQGTINQDTRILATHINHADGLDYDGLQQYFANNAPVTVEIAYDGLMI</sequence>
<dbReference type="AlphaFoldDB" id="A0A2W1NCA0"/>
<comment type="caution">
    <text evidence="5">The sequence shown here is derived from an EMBL/GenBank/DDBJ whole genome shotgun (WGS) entry which is preliminary data.</text>
</comment>
<dbReference type="RefSeq" id="WP_089198726.1">
    <property type="nucleotide sequence ID" value="NZ_NHRJ02000002.1"/>
</dbReference>
<evidence type="ECO:0000313" key="6">
    <source>
        <dbReference type="Proteomes" id="UP000214746"/>
    </source>
</evidence>
<organism evidence="5 6">
    <name type="scientific">Paenibacillus xerothermodurans</name>
    <dbReference type="NCBI Taxonomy" id="1977292"/>
    <lineage>
        <taxon>Bacteria</taxon>
        <taxon>Bacillati</taxon>
        <taxon>Bacillota</taxon>
        <taxon>Bacilli</taxon>
        <taxon>Bacillales</taxon>
        <taxon>Paenibacillaceae</taxon>
        <taxon>Paenibacillus</taxon>
    </lineage>
</organism>
<reference evidence="5" key="1">
    <citation type="submission" date="2018-06" db="EMBL/GenBank/DDBJ databases">
        <title>Paenibacillus xerothermodurans sp. nov. an extremely dry heat resistant spore forming bacterium isolated from the soil of Cape Canaveral, Florida.</title>
        <authorList>
            <person name="Seuylemezian A."/>
            <person name="Kaur N."/>
            <person name="Patil P."/>
            <person name="Patil P."/>
            <person name="Mayilraj S."/>
            <person name="Vaishampayan P."/>
        </authorList>
    </citation>
    <scope>NUCLEOTIDE SEQUENCE [LARGE SCALE GENOMIC DNA]</scope>
    <source>
        <strain evidence="5">ATCC 27380</strain>
    </source>
</reference>
<comment type="catalytic activity">
    <reaction evidence="1">
        <text>3',5'-cyclic CMP + H2O = CMP + H(+)</text>
        <dbReference type="Rhea" id="RHEA:72675"/>
        <dbReference type="ChEBI" id="CHEBI:15377"/>
        <dbReference type="ChEBI" id="CHEBI:15378"/>
        <dbReference type="ChEBI" id="CHEBI:58003"/>
        <dbReference type="ChEBI" id="CHEBI:60377"/>
    </reaction>
    <physiologicalReaction direction="left-to-right" evidence="1">
        <dbReference type="Rhea" id="RHEA:72676"/>
    </physiologicalReaction>
</comment>
<dbReference type="SUPFAM" id="SSF56281">
    <property type="entry name" value="Metallo-hydrolase/oxidoreductase"/>
    <property type="match status" value="1"/>
</dbReference>
<comment type="catalytic activity">
    <reaction evidence="3">
        <text>3',5'-cyclic UMP + H2O = UMP + H(+)</text>
        <dbReference type="Rhea" id="RHEA:70575"/>
        <dbReference type="ChEBI" id="CHEBI:15377"/>
        <dbReference type="ChEBI" id="CHEBI:15378"/>
        <dbReference type="ChEBI" id="CHEBI:57865"/>
        <dbReference type="ChEBI" id="CHEBI:184387"/>
    </reaction>
    <physiologicalReaction direction="left-to-right" evidence="3">
        <dbReference type="Rhea" id="RHEA:70576"/>
    </physiologicalReaction>
</comment>
<gene>
    <name evidence="5" type="ORF">CBW46_003895</name>
</gene>
<dbReference type="InterPro" id="IPR001279">
    <property type="entry name" value="Metallo-B-lactamas"/>
</dbReference>
<evidence type="ECO:0000256" key="3">
    <source>
        <dbReference type="ARBA" id="ARBA00048505"/>
    </source>
</evidence>
<evidence type="ECO:0000256" key="2">
    <source>
        <dbReference type="ARBA" id="ARBA00034301"/>
    </source>
</evidence>
<dbReference type="Gene3D" id="3.60.15.10">
    <property type="entry name" value="Ribonuclease Z/Hydroxyacylglutathione hydrolase-like"/>
    <property type="match status" value="1"/>
</dbReference>
<dbReference type="PANTHER" id="PTHR42663:SF6">
    <property type="entry name" value="HYDROLASE C777.06C-RELATED"/>
    <property type="match status" value="1"/>
</dbReference>
<keyword evidence="6" id="KW-1185">Reference proteome</keyword>
<dbReference type="EMBL" id="NHRJ02000002">
    <property type="protein sequence ID" value="PZE21584.1"/>
    <property type="molecule type" value="Genomic_DNA"/>
</dbReference>
<dbReference type="OrthoDB" id="9781189at2"/>
<protein>
    <recommendedName>
        <fullName evidence="4">Metallo-beta-lactamase domain-containing protein</fullName>
    </recommendedName>
</protein>
<name>A0A2W1NCA0_PAEXE</name>
<feature type="domain" description="Metallo-beta-lactamase" evidence="4">
    <location>
        <begin position="48"/>
        <end position="234"/>
    </location>
</feature>
<evidence type="ECO:0000259" key="4">
    <source>
        <dbReference type="Pfam" id="PF12706"/>
    </source>
</evidence>
<comment type="function">
    <text evidence="2">Counteracts the endogenous Pycsar antiviral defense system. Phosphodiesterase that enables metal-dependent hydrolysis of host cyclic nucleotide Pycsar defense signals such as cCMP and cUMP.</text>
</comment>
<dbReference type="Pfam" id="PF12706">
    <property type="entry name" value="Lactamase_B_2"/>
    <property type="match status" value="1"/>
</dbReference>
<evidence type="ECO:0000256" key="1">
    <source>
        <dbReference type="ARBA" id="ARBA00034221"/>
    </source>
</evidence>
<dbReference type="PANTHER" id="PTHR42663">
    <property type="entry name" value="HYDROLASE C777.06C-RELATED-RELATED"/>
    <property type="match status" value="1"/>
</dbReference>
<evidence type="ECO:0000313" key="5">
    <source>
        <dbReference type="EMBL" id="PZE21584.1"/>
    </source>
</evidence>
<dbReference type="InterPro" id="IPR036866">
    <property type="entry name" value="RibonucZ/Hydroxyglut_hydro"/>
</dbReference>
<dbReference type="Proteomes" id="UP000214746">
    <property type="component" value="Unassembled WGS sequence"/>
</dbReference>
<proteinExistence type="predicted"/>